<evidence type="ECO:0000256" key="8">
    <source>
        <dbReference type="RuleBase" id="RU000304"/>
    </source>
</evidence>
<dbReference type="EMBL" id="JAYMYS010000008">
    <property type="protein sequence ID" value="KAK7382922.1"/>
    <property type="molecule type" value="Genomic_DNA"/>
</dbReference>
<feature type="binding site" evidence="7">
    <location>
        <position position="117"/>
    </location>
    <ligand>
        <name>ATP</name>
        <dbReference type="ChEBI" id="CHEBI:30616"/>
    </ligand>
</feature>
<dbReference type="GO" id="GO:0005524">
    <property type="term" value="F:ATP binding"/>
    <property type="evidence" value="ECO:0007669"/>
    <property type="project" value="UniProtKB-UniRule"/>
</dbReference>
<evidence type="ECO:0000256" key="5">
    <source>
        <dbReference type="ARBA" id="ARBA00022777"/>
    </source>
</evidence>
<comment type="caution">
    <text evidence="10">The sequence shown here is derived from an EMBL/GenBank/DDBJ whole genome shotgun (WGS) entry which is preliminary data.</text>
</comment>
<evidence type="ECO:0000256" key="6">
    <source>
        <dbReference type="ARBA" id="ARBA00022840"/>
    </source>
</evidence>
<dbReference type="InterPro" id="IPR011009">
    <property type="entry name" value="Kinase-like_dom_sf"/>
</dbReference>
<keyword evidence="2 8" id="KW-0723">Serine/threonine-protein kinase</keyword>
<dbReference type="SMART" id="SM00220">
    <property type="entry name" value="S_TKc"/>
    <property type="match status" value="1"/>
</dbReference>
<dbReference type="PANTHER" id="PTHR24349">
    <property type="entry name" value="SERINE/THREONINE-PROTEIN KINASE"/>
    <property type="match status" value="1"/>
</dbReference>
<evidence type="ECO:0000256" key="3">
    <source>
        <dbReference type="ARBA" id="ARBA00022679"/>
    </source>
</evidence>
<keyword evidence="3" id="KW-0808">Transferase</keyword>
<dbReference type="PROSITE" id="PS50011">
    <property type="entry name" value="PROTEIN_KINASE_DOM"/>
    <property type="match status" value="1"/>
</dbReference>
<evidence type="ECO:0000256" key="2">
    <source>
        <dbReference type="ARBA" id="ARBA00022527"/>
    </source>
</evidence>
<dbReference type="Pfam" id="PF00069">
    <property type="entry name" value="Pkinase"/>
    <property type="match status" value="1"/>
</dbReference>
<dbReference type="Gene3D" id="1.10.510.10">
    <property type="entry name" value="Transferase(Phosphotransferase) domain 1"/>
    <property type="match status" value="1"/>
</dbReference>
<dbReference type="FunFam" id="3.30.200.20:FF:000042">
    <property type="entry name" value="Aurora kinase A"/>
    <property type="match status" value="1"/>
</dbReference>
<dbReference type="InterPro" id="IPR000719">
    <property type="entry name" value="Prot_kinase_dom"/>
</dbReference>
<accession>A0AAN9RTG0</accession>
<dbReference type="SUPFAM" id="SSF56112">
    <property type="entry name" value="Protein kinase-like (PK-like)"/>
    <property type="match status" value="1"/>
</dbReference>
<gene>
    <name evidence="10" type="ORF">VNO78_28586</name>
</gene>
<evidence type="ECO:0000256" key="7">
    <source>
        <dbReference type="PROSITE-ProRule" id="PRU10141"/>
    </source>
</evidence>
<dbReference type="InterPro" id="IPR008271">
    <property type="entry name" value="Ser/Thr_kinase_AS"/>
</dbReference>
<keyword evidence="6 7" id="KW-0067">ATP-binding</keyword>
<evidence type="ECO:0000259" key="9">
    <source>
        <dbReference type="PROSITE" id="PS50011"/>
    </source>
</evidence>
<dbReference type="PROSITE" id="PS00107">
    <property type="entry name" value="PROTEIN_KINASE_ATP"/>
    <property type="match status" value="1"/>
</dbReference>
<dbReference type="GO" id="GO:0004674">
    <property type="term" value="F:protein serine/threonine kinase activity"/>
    <property type="evidence" value="ECO:0007669"/>
    <property type="project" value="UniProtKB-KW"/>
</dbReference>
<evidence type="ECO:0000313" key="10">
    <source>
        <dbReference type="EMBL" id="KAK7382922.1"/>
    </source>
</evidence>
<comment type="similarity">
    <text evidence="1">Belongs to the protein kinase superfamily. CAMK Ser/Thr protein kinase family. CaMK subfamily.</text>
</comment>
<evidence type="ECO:0000256" key="4">
    <source>
        <dbReference type="ARBA" id="ARBA00022741"/>
    </source>
</evidence>
<reference evidence="10 11" key="1">
    <citation type="submission" date="2024-01" db="EMBL/GenBank/DDBJ databases">
        <title>The genomes of 5 underutilized Papilionoideae crops provide insights into root nodulation and disease resistanc.</title>
        <authorList>
            <person name="Jiang F."/>
        </authorList>
    </citation>
    <scope>NUCLEOTIDE SEQUENCE [LARGE SCALE GENOMIC DNA]</scope>
    <source>
        <strain evidence="10">DUOXIRENSHENG_FW03</strain>
        <tissue evidence="10">Leaves</tissue>
    </source>
</reference>
<keyword evidence="5" id="KW-0418">Kinase</keyword>
<dbReference type="Gene3D" id="3.30.200.20">
    <property type="entry name" value="Phosphorylase Kinase, domain 1"/>
    <property type="match status" value="1"/>
</dbReference>
<dbReference type="InterPro" id="IPR017441">
    <property type="entry name" value="Protein_kinase_ATP_BS"/>
</dbReference>
<feature type="domain" description="Protein kinase" evidence="9">
    <location>
        <begin position="83"/>
        <end position="301"/>
    </location>
</feature>
<dbReference type="InterPro" id="IPR050205">
    <property type="entry name" value="CDPK_Ser/Thr_kinases"/>
</dbReference>
<dbReference type="AlphaFoldDB" id="A0AAN9RTG0"/>
<evidence type="ECO:0000313" key="11">
    <source>
        <dbReference type="Proteomes" id="UP001386955"/>
    </source>
</evidence>
<keyword evidence="4 7" id="KW-0547">Nucleotide-binding</keyword>
<organism evidence="10 11">
    <name type="scientific">Psophocarpus tetragonolobus</name>
    <name type="common">Winged bean</name>
    <name type="synonym">Dolichos tetragonolobus</name>
    <dbReference type="NCBI Taxonomy" id="3891"/>
    <lineage>
        <taxon>Eukaryota</taxon>
        <taxon>Viridiplantae</taxon>
        <taxon>Streptophyta</taxon>
        <taxon>Embryophyta</taxon>
        <taxon>Tracheophyta</taxon>
        <taxon>Spermatophyta</taxon>
        <taxon>Magnoliopsida</taxon>
        <taxon>eudicotyledons</taxon>
        <taxon>Gunneridae</taxon>
        <taxon>Pentapetalae</taxon>
        <taxon>rosids</taxon>
        <taxon>fabids</taxon>
        <taxon>Fabales</taxon>
        <taxon>Fabaceae</taxon>
        <taxon>Papilionoideae</taxon>
        <taxon>50 kb inversion clade</taxon>
        <taxon>NPAAA clade</taxon>
        <taxon>indigoferoid/millettioid clade</taxon>
        <taxon>Phaseoleae</taxon>
        <taxon>Psophocarpus</taxon>
    </lineage>
</organism>
<proteinExistence type="inferred from homology"/>
<keyword evidence="11" id="KW-1185">Reference proteome</keyword>
<dbReference type="PROSITE" id="PS00108">
    <property type="entry name" value="PROTEIN_KINASE_ST"/>
    <property type="match status" value="1"/>
</dbReference>
<protein>
    <recommendedName>
        <fullName evidence="9">Protein kinase domain-containing protein</fullName>
    </recommendedName>
</protein>
<evidence type="ECO:0000256" key="1">
    <source>
        <dbReference type="ARBA" id="ARBA00005354"/>
    </source>
</evidence>
<sequence>MREGKGKGCGCGHWQKLRMGVGFCREKAEEEIPSPEPKLSYAQPRKKKVAIIIEGPGKHEERERERERGAVLGKAYGKIREMFEMKEELGRGRFGVTYRCMEKTTGREYACKSIAKKRSNGENVRREVMILQHVSGQDKIVELKGAYEDANNVHLVMELCTGGELFHRILSRGRGAHSEPEAASIISQILSALHACHVMGVIHRDIKPENFLFTTSHPDSPLKLTDFGSSLFFHKHQLYTDFVANAYYLPPEVFKRSYGKEIDIWNAGVILYILLTGFPPFSAGTAYCLHPFLLRFTSDLP</sequence>
<name>A0AAN9RTG0_PSOTE</name>
<dbReference type="Proteomes" id="UP001386955">
    <property type="component" value="Unassembled WGS sequence"/>
</dbReference>